<dbReference type="InterPro" id="IPR000847">
    <property type="entry name" value="LysR_HTH_N"/>
</dbReference>
<accession>A0A4R2J311</accession>
<comment type="similarity">
    <text evidence="1">Belongs to the LysR transcriptional regulatory family.</text>
</comment>
<keyword evidence="3 6" id="KW-0238">DNA-binding</keyword>
<dbReference type="PRINTS" id="PR00039">
    <property type="entry name" value="HTHLYSR"/>
</dbReference>
<dbReference type="Pfam" id="PF03466">
    <property type="entry name" value="LysR_substrate"/>
    <property type="match status" value="1"/>
</dbReference>
<dbReference type="SUPFAM" id="SSF46785">
    <property type="entry name" value="Winged helix' DNA-binding domain"/>
    <property type="match status" value="1"/>
</dbReference>
<dbReference type="RefSeq" id="WP_165960943.1">
    <property type="nucleotide sequence ID" value="NZ_SLWS01000014.1"/>
</dbReference>
<dbReference type="PANTHER" id="PTHR30346">
    <property type="entry name" value="TRANSCRIPTIONAL DUAL REGULATOR HCAR-RELATED"/>
    <property type="match status" value="1"/>
</dbReference>
<dbReference type="Gene3D" id="3.40.190.290">
    <property type="match status" value="1"/>
</dbReference>
<dbReference type="Proteomes" id="UP000295680">
    <property type="component" value="Unassembled WGS sequence"/>
</dbReference>
<organism evidence="6 7">
    <name type="scientific">Actinocrispum wychmicini</name>
    <dbReference type="NCBI Taxonomy" id="1213861"/>
    <lineage>
        <taxon>Bacteria</taxon>
        <taxon>Bacillati</taxon>
        <taxon>Actinomycetota</taxon>
        <taxon>Actinomycetes</taxon>
        <taxon>Pseudonocardiales</taxon>
        <taxon>Pseudonocardiaceae</taxon>
        <taxon>Actinocrispum</taxon>
    </lineage>
</organism>
<protein>
    <submittedName>
        <fullName evidence="6">DNA-binding transcriptional LysR family regulator</fullName>
    </submittedName>
</protein>
<dbReference type="Gene3D" id="1.10.10.10">
    <property type="entry name" value="Winged helix-like DNA-binding domain superfamily/Winged helix DNA-binding domain"/>
    <property type="match status" value="1"/>
</dbReference>
<dbReference type="FunFam" id="1.10.10.10:FF:000001">
    <property type="entry name" value="LysR family transcriptional regulator"/>
    <property type="match status" value="1"/>
</dbReference>
<keyword evidence="4" id="KW-0804">Transcription</keyword>
<dbReference type="GO" id="GO:0003677">
    <property type="term" value="F:DNA binding"/>
    <property type="evidence" value="ECO:0007669"/>
    <property type="project" value="UniProtKB-KW"/>
</dbReference>
<dbReference type="InterPro" id="IPR036388">
    <property type="entry name" value="WH-like_DNA-bd_sf"/>
</dbReference>
<dbReference type="GO" id="GO:0032993">
    <property type="term" value="C:protein-DNA complex"/>
    <property type="evidence" value="ECO:0007669"/>
    <property type="project" value="TreeGrafter"/>
</dbReference>
<dbReference type="EMBL" id="SLWS01000014">
    <property type="protein sequence ID" value="TCO49705.1"/>
    <property type="molecule type" value="Genomic_DNA"/>
</dbReference>
<evidence type="ECO:0000256" key="4">
    <source>
        <dbReference type="ARBA" id="ARBA00023163"/>
    </source>
</evidence>
<proteinExistence type="inferred from homology"/>
<gene>
    <name evidence="6" type="ORF">EV192_11475</name>
</gene>
<evidence type="ECO:0000256" key="3">
    <source>
        <dbReference type="ARBA" id="ARBA00023125"/>
    </source>
</evidence>
<dbReference type="PANTHER" id="PTHR30346:SF28">
    <property type="entry name" value="HTH-TYPE TRANSCRIPTIONAL REGULATOR CYNR"/>
    <property type="match status" value="1"/>
</dbReference>
<evidence type="ECO:0000256" key="2">
    <source>
        <dbReference type="ARBA" id="ARBA00023015"/>
    </source>
</evidence>
<reference evidence="6 7" key="1">
    <citation type="submission" date="2019-03" db="EMBL/GenBank/DDBJ databases">
        <title>Genomic Encyclopedia of Type Strains, Phase IV (KMG-IV): sequencing the most valuable type-strain genomes for metagenomic binning, comparative biology and taxonomic classification.</title>
        <authorList>
            <person name="Goeker M."/>
        </authorList>
    </citation>
    <scope>NUCLEOTIDE SEQUENCE [LARGE SCALE GENOMIC DNA]</scope>
    <source>
        <strain evidence="6 7">DSM 45934</strain>
    </source>
</reference>
<dbReference type="CDD" id="cd08434">
    <property type="entry name" value="PBP2_GltC_like"/>
    <property type="match status" value="1"/>
</dbReference>
<comment type="caution">
    <text evidence="6">The sequence shown here is derived from an EMBL/GenBank/DDBJ whole genome shotgun (WGS) entry which is preliminary data.</text>
</comment>
<keyword evidence="7" id="KW-1185">Reference proteome</keyword>
<dbReference type="Pfam" id="PF00126">
    <property type="entry name" value="HTH_1"/>
    <property type="match status" value="1"/>
</dbReference>
<evidence type="ECO:0000259" key="5">
    <source>
        <dbReference type="PROSITE" id="PS50931"/>
    </source>
</evidence>
<dbReference type="GO" id="GO:0003700">
    <property type="term" value="F:DNA-binding transcription factor activity"/>
    <property type="evidence" value="ECO:0007669"/>
    <property type="project" value="InterPro"/>
</dbReference>
<dbReference type="PROSITE" id="PS50931">
    <property type="entry name" value="HTH_LYSR"/>
    <property type="match status" value="1"/>
</dbReference>
<dbReference type="SUPFAM" id="SSF53850">
    <property type="entry name" value="Periplasmic binding protein-like II"/>
    <property type="match status" value="1"/>
</dbReference>
<dbReference type="AlphaFoldDB" id="A0A4R2J311"/>
<evidence type="ECO:0000313" key="6">
    <source>
        <dbReference type="EMBL" id="TCO49705.1"/>
    </source>
</evidence>
<feature type="domain" description="HTH lysR-type" evidence="5">
    <location>
        <begin position="1"/>
        <end position="56"/>
    </location>
</feature>
<evidence type="ECO:0000313" key="7">
    <source>
        <dbReference type="Proteomes" id="UP000295680"/>
    </source>
</evidence>
<keyword evidence="2" id="KW-0805">Transcription regulation</keyword>
<evidence type="ECO:0000256" key="1">
    <source>
        <dbReference type="ARBA" id="ARBA00009437"/>
    </source>
</evidence>
<name>A0A4R2J311_9PSEU</name>
<dbReference type="InterPro" id="IPR036390">
    <property type="entry name" value="WH_DNA-bd_sf"/>
</dbReference>
<dbReference type="InterPro" id="IPR005119">
    <property type="entry name" value="LysR_subst-bd"/>
</dbReference>
<sequence length="298" mass="32549">MAQLRWFVEVAEGRTVTAAAAALHVSQPALSRGLARLEHELGAPLFDRIGRGLRLNSNGQALLDAARRALNALDTAAHTIGAAADPTTGTVRLAFLQTIGTEFVPALLSGFRTRYPKVEFVLRQGGTVRNERQLFDGNVDVVLAAGPMDRTDIEWRPLVDEPLVLVVPAGHRLARRKRVGLAEVEDEPFVGFSHSFGLRAITDRLCQQAGFTPRIAFEGEDPTMLRGLVGARCGVSLLAPAPGPVPGIVELPVNEPRCHRTIGIAWYPDHYTPAVVRTFREYVLTESRPPVSWARFTL</sequence>